<name>A0A835VJ75_VANPL</name>
<feature type="region of interest" description="Disordered" evidence="4">
    <location>
        <begin position="1"/>
        <end position="28"/>
    </location>
</feature>
<evidence type="ECO:0000256" key="4">
    <source>
        <dbReference type="SAM" id="MobiDB-lite"/>
    </source>
</evidence>
<dbReference type="GO" id="GO:0009904">
    <property type="term" value="P:chloroplast accumulation movement"/>
    <property type="evidence" value="ECO:0007669"/>
    <property type="project" value="TreeGrafter"/>
</dbReference>
<dbReference type="OrthoDB" id="2789670at2759"/>
<organism evidence="5 6">
    <name type="scientific">Vanilla planifolia</name>
    <name type="common">Vanilla</name>
    <dbReference type="NCBI Taxonomy" id="51239"/>
    <lineage>
        <taxon>Eukaryota</taxon>
        <taxon>Viridiplantae</taxon>
        <taxon>Streptophyta</taxon>
        <taxon>Embryophyta</taxon>
        <taxon>Tracheophyta</taxon>
        <taxon>Spermatophyta</taxon>
        <taxon>Magnoliopsida</taxon>
        <taxon>Liliopsida</taxon>
        <taxon>Asparagales</taxon>
        <taxon>Orchidaceae</taxon>
        <taxon>Vanilloideae</taxon>
        <taxon>Vanilleae</taxon>
        <taxon>Vanilla</taxon>
    </lineage>
</organism>
<feature type="coiled-coil region" evidence="3">
    <location>
        <begin position="352"/>
        <end position="398"/>
    </location>
</feature>
<gene>
    <name evidence="5" type="ORF">HPP92_003706</name>
</gene>
<dbReference type="GO" id="GO:0005829">
    <property type="term" value="C:cytosol"/>
    <property type="evidence" value="ECO:0007669"/>
    <property type="project" value="TreeGrafter"/>
</dbReference>
<sequence length="557" mass="61764">MNAAEASGSKGEVLSETLLSGENTSERGTVEIGRGELDTSAPFRSVKEAVDRFGGCAIWKSQLSPPFLPCGVEEFVASDVEEQIAQLEKDLMVKENETLNVLKKLGRTKKVVDAIKLRLQQKAFDVLTVPKESILDSLKDHNAFKSERETPCAVGGIVVIDNEPTSGSSLFNKLQQAKLNVCWAASELTKICASIEALNIQIEVEGTLLDKTRQKLNLNKAIFSLVEHLEQMMSRAQLMEINGNDADITEIDQLKPAKEQLWKMAAFINSGTLKSTLETKQTQDSINKSETSSLAAKKMETVKATEAVALVDIKSVSNSDSSPSLLENHSAEVLSNEEYFMQTCNSQGADELLRKEIEVAMLEVERANLSKKELLAKLEEATEEVKNSRKILQDVLNQLDAAKDWGLAVDGFLRCSSDVVQESYSVHNSTKLKDTDQVHRPHFMMMHFDHPKFTGDTPMSGHKRAISIGEILTRKLMGSHECDVPIAKRRCERATVSLGQILKRRSGVLSTSVCESSCCQQRPKRKKLSFVGLSVLLKQEAKKSKKNKKRRQVITQV</sequence>
<evidence type="ECO:0000256" key="2">
    <source>
        <dbReference type="ARBA" id="ARBA00023054"/>
    </source>
</evidence>
<dbReference type="Pfam" id="PF05701">
    <property type="entry name" value="WEMBL"/>
    <property type="match status" value="2"/>
</dbReference>
<protein>
    <submittedName>
        <fullName evidence="5">Uncharacterized protein</fullName>
    </submittedName>
</protein>
<comment type="caution">
    <text evidence="5">The sequence shown here is derived from an EMBL/GenBank/DDBJ whole genome shotgun (WGS) entry which is preliminary data.</text>
</comment>
<dbReference type="PANTHER" id="PTHR32054:SF4">
    <property type="entry name" value="OS07G0677900 PROTEIN"/>
    <property type="match status" value="1"/>
</dbReference>
<dbReference type="EMBL" id="JADCNL010000001">
    <property type="protein sequence ID" value="KAG0499015.1"/>
    <property type="molecule type" value="Genomic_DNA"/>
</dbReference>
<proteinExistence type="inferred from homology"/>
<evidence type="ECO:0000313" key="6">
    <source>
        <dbReference type="Proteomes" id="UP000636800"/>
    </source>
</evidence>
<dbReference type="PANTHER" id="PTHR32054">
    <property type="entry name" value="HEAVY CHAIN, PUTATIVE, EXPRESSED-RELATED-RELATED"/>
    <property type="match status" value="1"/>
</dbReference>
<dbReference type="AlphaFoldDB" id="A0A835VJ75"/>
<evidence type="ECO:0000256" key="3">
    <source>
        <dbReference type="SAM" id="Coils"/>
    </source>
</evidence>
<evidence type="ECO:0000313" key="5">
    <source>
        <dbReference type="EMBL" id="KAG0499015.1"/>
    </source>
</evidence>
<evidence type="ECO:0000256" key="1">
    <source>
        <dbReference type="ARBA" id="ARBA00005485"/>
    </source>
</evidence>
<reference evidence="5 6" key="1">
    <citation type="journal article" date="2020" name="Nat. Food">
        <title>A phased Vanilla planifolia genome enables genetic improvement of flavour and production.</title>
        <authorList>
            <person name="Hasing T."/>
            <person name="Tang H."/>
            <person name="Brym M."/>
            <person name="Khazi F."/>
            <person name="Huang T."/>
            <person name="Chambers A.H."/>
        </authorList>
    </citation>
    <scope>NUCLEOTIDE SEQUENCE [LARGE SCALE GENOMIC DNA]</scope>
    <source>
        <tissue evidence="5">Leaf</tissue>
    </source>
</reference>
<dbReference type="InterPro" id="IPR008545">
    <property type="entry name" value="Web"/>
</dbReference>
<comment type="similarity">
    <text evidence="1">Belongs to the WEB family.</text>
</comment>
<keyword evidence="2 3" id="KW-0175">Coiled coil</keyword>
<dbReference type="GO" id="GO:0009903">
    <property type="term" value="P:chloroplast avoidance movement"/>
    <property type="evidence" value="ECO:0007669"/>
    <property type="project" value="TreeGrafter"/>
</dbReference>
<keyword evidence="6" id="KW-1185">Reference proteome</keyword>
<dbReference type="Proteomes" id="UP000636800">
    <property type="component" value="Chromosome 1"/>
</dbReference>
<accession>A0A835VJ75</accession>